<dbReference type="Gramene" id="KMS98588">
    <property type="protein sequence ID" value="KMS98588"/>
    <property type="gene ID" value="BVRB_3g070720"/>
</dbReference>
<dbReference type="Proteomes" id="UP000035740">
    <property type="component" value="Unassembled WGS sequence"/>
</dbReference>
<proteinExistence type="predicted"/>
<dbReference type="EMBL" id="KQ090250">
    <property type="protein sequence ID" value="KMS98588.1"/>
    <property type="molecule type" value="Genomic_DNA"/>
</dbReference>
<organism evidence="1 2">
    <name type="scientific">Beta vulgaris subsp. vulgaris</name>
    <name type="common">Beet</name>
    <dbReference type="NCBI Taxonomy" id="3555"/>
    <lineage>
        <taxon>Eukaryota</taxon>
        <taxon>Viridiplantae</taxon>
        <taxon>Streptophyta</taxon>
        <taxon>Embryophyta</taxon>
        <taxon>Tracheophyta</taxon>
        <taxon>Spermatophyta</taxon>
        <taxon>Magnoliopsida</taxon>
        <taxon>eudicotyledons</taxon>
        <taxon>Gunneridae</taxon>
        <taxon>Pentapetalae</taxon>
        <taxon>Caryophyllales</taxon>
        <taxon>Chenopodiaceae</taxon>
        <taxon>Betoideae</taxon>
        <taxon>Beta</taxon>
    </lineage>
</organism>
<reference evidence="1 2" key="1">
    <citation type="journal article" date="2014" name="Nature">
        <title>The genome of the recently domesticated crop plant sugar beet (Beta vulgaris).</title>
        <authorList>
            <person name="Dohm J.C."/>
            <person name="Minoche A.E."/>
            <person name="Holtgrawe D."/>
            <person name="Capella-Gutierrez S."/>
            <person name="Zakrzewski F."/>
            <person name="Tafer H."/>
            <person name="Rupp O."/>
            <person name="Sorensen T.R."/>
            <person name="Stracke R."/>
            <person name="Reinhardt R."/>
            <person name="Goesmann A."/>
            <person name="Kraft T."/>
            <person name="Schulz B."/>
            <person name="Stadler P.F."/>
            <person name="Schmidt T."/>
            <person name="Gabaldon T."/>
            <person name="Lehrach H."/>
            <person name="Weisshaar B."/>
            <person name="Himmelbauer H."/>
        </authorList>
    </citation>
    <scope>NUCLEOTIDE SEQUENCE [LARGE SCALE GENOMIC DNA]</scope>
    <source>
        <tissue evidence="1">Taproot</tissue>
    </source>
</reference>
<name>A0A0J8BEZ0_BETVV</name>
<protein>
    <recommendedName>
        <fullName evidence="3">Transketolase</fullName>
    </recommendedName>
</protein>
<sequence length="43" mass="4517">MIVGSKGKAISIDKFGQSTPAGRIYKEYGITVEAVIEAAKSVC</sequence>
<dbReference type="Gene3D" id="3.40.50.920">
    <property type="match status" value="1"/>
</dbReference>
<evidence type="ECO:0008006" key="3">
    <source>
        <dbReference type="Google" id="ProtNLM"/>
    </source>
</evidence>
<keyword evidence="2" id="KW-1185">Reference proteome</keyword>
<evidence type="ECO:0000313" key="2">
    <source>
        <dbReference type="Proteomes" id="UP000035740"/>
    </source>
</evidence>
<evidence type="ECO:0000313" key="1">
    <source>
        <dbReference type="EMBL" id="KMS98588.1"/>
    </source>
</evidence>
<dbReference type="OrthoDB" id="10267175at2759"/>
<dbReference type="InterPro" id="IPR009014">
    <property type="entry name" value="Transketo_C/PFOR_II"/>
</dbReference>
<dbReference type="AlphaFoldDB" id="A0A0J8BEZ0"/>
<gene>
    <name evidence="1" type="ORF">BVRB_3g070720</name>
</gene>
<accession>A0A0J8BEZ0</accession>
<dbReference type="SUPFAM" id="SSF52922">
    <property type="entry name" value="TK C-terminal domain-like"/>
    <property type="match status" value="1"/>
</dbReference>